<reference evidence="3" key="1">
    <citation type="journal article" date="2019" name="Int. J. Syst. Evol. Microbiol.">
        <title>The Global Catalogue of Microorganisms (GCM) 10K type strain sequencing project: providing services to taxonomists for standard genome sequencing and annotation.</title>
        <authorList>
            <consortium name="The Broad Institute Genomics Platform"/>
            <consortium name="The Broad Institute Genome Sequencing Center for Infectious Disease"/>
            <person name="Wu L."/>
            <person name="Ma J."/>
        </authorList>
    </citation>
    <scope>NUCLEOTIDE SEQUENCE [LARGE SCALE GENOMIC DNA]</scope>
    <source>
        <strain evidence="3">JCM 17809</strain>
    </source>
</reference>
<protein>
    <recommendedName>
        <fullName evidence="1">Glutaredoxin domain-containing protein</fullName>
    </recommendedName>
</protein>
<name>A0ABP8KNT9_9MICO</name>
<gene>
    <name evidence="2" type="ORF">GCM10023168_30170</name>
</gene>
<dbReference type="Proteomes" id="UP001500945">
    <property type="component" value="Unassembled WGS sequence"/>
</dbReference>
<accession>A0ABP8KNT9</accession>
<sequence length="115" mass="12598">MAVRWHHVLRTLWGMGVLDMVAGRPVGTPHDEALAHAGHGVAIYWRPGCPYTARLRIAVRAHRQQARWVNIWEDQAGRAFVASVNGGDETVPTVVIDGVPHTNPEPALVKAALSR</sequence>
<evidence type="ECO:0000313" key="3">
    <source>
        <dbReference type="Proteomes" id="UP001500945"/>
    </source>
</evidence>
<feature type="domain" description="Glutaredoxin" evidence="1">
    <location>
        <begin position="41"/>
        <end position="99"/>
    </location>
</feature>
<keyword evidence="3" id="KW-1185">Reference proteome</keyword>
<dbReference type="EMBL" id="BAABGM010000020">
    <property type="protein sequence ID" value="GAA4410453.1"/>
    <property type="molecule type" value="Genomic_DNA"/>
</dbReference>
<proteinExistence type="predicted"/>
<evidence type="ECO:0000313" key="2">
    <source>
        <dbReference type="EMBL" id="GAA4410453.1"/>
    </source>
</evidence>
<comment type="caution">
    <text evidence="2">The sequence shown here is derived from an EMBL/GenBank/DDBJ whole genome shotgun (WGS) entry which is preliminary data.</text>
</comment>
<dbReference type="SUPFAM" id="SSF52833">
    <property type="entry name" value="Thioredoxin-like"/>
    <property type="match status" value="1"/>
</dbReference>
<dbReference type="InterPro" id="IPR036249">
    <property type="entry name" value="Thioredoxin-like_sf"/>
</dbReference>
<evidence type="ECO:0000259" key="1">
    <source>
        <dbReference type="Pfam" id="PF00462"/>
    </source>
</evidence>
<dbReference type="Gene3D" id="3.40.30.10">
    <property type="entry name" value="Glutaredoxin"/>
    <property type="match status" value="1"/>
</dbReference>
<organism evidence="2 3">
    <name type="scientific">Fodinibacter luteus</name>
    <dbReference type="NCBI Taxonomy" id="552064"/>
    <lineage>
        <taxon>Bacteria</taxon>
        <taxon>Bacillati</taxon>
        <taxon>Actinomycetota</taxon>
        <taxon>Actinomycetes</taxon>
        <taxon>Micrococcales</taxon>
        <taxon>Intrasporangiaceae</taxon>
        <taxon>Fodinibacter (ex Wang et al. 2009)</taxon>
    </lineage>
</organism>
<dbReference type="InterPro" id="IPR002109">
    <property type="entry name" value="Glutaredoxin"/>
</dbReference>
<dbReference type="Pfam" id="PF00462">
    <property type="entry name" value="Glutaredoxin"/>
    <property type="match status" value="1"/>
</dbReference>